<dbReference type="SMART" id="SM00407">
    <property type="entry name" value="IGc1"/>
    <property type="match status" value="2"/>
</dbReference>
<dbReference type="InterPro" id="IPR003599">
    <property type="entry name" value="Ig_sub"/>
</dbReference>
<dbReference type="InterPro" id="IPR013783">
    <property type="entry name" value="Ig-like_fold"/>
</dbReference>
<reference evidence="7" key="1">
    <citation type="submission" date="2021-06" db="EMBL/GenBank/DDBJ databases">
        <authorList>
            <consortium name="Wellcome Sanger Institute Data Sharing"/>
        </authorList>
    </citation>
    <scope>NUCLEOTIDE SEQUENCE [LARGE SCALE GENOMIC DNA]</scope>
</reference>
<feature type="domain" description="Ig-like" evidence="6">
    <location>
        <begin position="364"/>
        <end position="485"/>
    </location>
</feature>
<dbReference type="AlphaFoldDB" id="A0A8C4TJT7"/>
<keyword evidence="4" id="KW-0812">Transmembrane</keyword>
<feature type="signal peptide" evidence="5">
    <location>
        <begin position="1"/>
        <end position="22"/>
    </location>
</feature>
<evidence type="ECO:0000256" key="4">
    <source>
        <dbReference type="SAM" id="Phobius"/>
    </source>
</evidence>
<reference evidence="7" key="3">
    <citation type="submission" date="2025-09" db="UniProtKB">
        <authorList>
            <consortium name="Ensembl"/>
        </authorList>
    </citation>
    <scope>IDENTIFICATION</scope>
</reference>
<sequence length="493" mass="55193">MATWRRAVSLLLCIVLIEVHRSLELQVSTMSLVEAHLHSDVVLPCTFSHGSSTLRLDLLAVIWRWGGTVVASYGLKEDLSTPRARLSDVELRHGNASLLLSNITIADQGLYECSIIYPPDQSNGIVELKAMNPPKISIKSRLVTPNTTNTLQCTCSDFYPGTIKISWQRAEEVIKGPREELAEPTENRAFTATSYLLFTPSSKDANVTFSCVAHHVAMKQPERADFQLEFRRRPQIRITPSILTPDKEQTLTCDVDGFYPEGIAVSWVVKGEEISSSKVRRKADGNYRMAEHYVLTPGETDAGQVLSCKIWQEGFEYPLIQEFTVRLEDKSSFLPALIGAMSAVIILALASGIGYLIWKTVQKQKLIVSEIIVPTKIKAGKKVCLTCFIEGSDLKGVTVKWLVNDNLISDELHCDRQDDFNLSLLSNKDTQYRTEMRNIDSHGRKQVLSFLHFEVSLQEHKGAEFKCQVSQEGKITCIEKKTTIAHLTDSSDC</sequence>
<name>A0A8C4TJT7_ERPCA</name>
<dbReference type="GeneID" id="114661707"/>
<dbReference type="Gene3D" id="2.60.40.10">
    <property type="entry name" value="Immunoglobulins"/>
    <property type="match status" value="4"/>
</dbReference>
<proteinExistence type="predicted"/>
<keyword evidence="4" id="KW-1133">Transmembrane helix</keyword>
<evidence type="ECO:0000313" key="8">
    <source>
        <dbReference type="Proteomes" id="UP000694620"/>
    </source>
</evidence>
<dbReference type="CDD" id="cd00098">
    <property type="entry name" value="IgC1"/>
    <property type="match status" value="1"/>
</dbReference>
<keyword evidence="1" id="KW-1015">Disulfide bond</keyword>
<gene>
    <name evidence="7" type="primary">si:ch211-180a12.2</name>
</gene>
<dbReference type="Proteomes" id="UP000694620">
    <property type="component" value="Chromosome 12"/>
</dbReference>
<dbReference type="RefSeq" id="XP_051790368.1">
    <property type="nucleotide sequence ID" value="XM_051934408.1"/>
</dbReference>
<feature type="transmembrane region" description="Helical" evidence="4">
    <location>
        <begin position="333"/>
        <end position="358"/>
    </location>
</feature>
<feature type="domain" description="Ig-like" evidence="6">
    <location>
        <begin position="134"/>
        <end position="227"/>
    </location>
</feature>
<dbReference type="PROSITE" id="PS00290">
    <property type="entry name" value="IG_MHC"/>
    <property type="match status" value="1"/>
</dbReference>
<accession>A0A8C4TJT7</accession>
<dbReference type="InterPro" id="IPR013106">
    <property type="entry name" value="Ig_V-set"/>
</dbReference>
<dbReference type="Pfam" id="PF07654">
    <property type="entry name" value="C1-set"/>
    <property type="match status" value="2"/>
</dbReference>
<keyword evidence="4" id="KW-0472">Membrane</keyword>
<dbReference type="PANTHER" id="PTHR19971">
    <property type="entry name" value="SIGNAL-REGULATORY PROTEIN BETA"/>
    <property type="match status" value="1"/>
</dbReference>
<evidence type="ECO:0000256" key="3">
    <source>
        <dbReference type="ARBA" id="ARBA00023319"/>
    </source>
</evidence>
<evidence type="ECO:0000256" key="5">
    <source>
        <dbReference type="SAM" id="SignalP"/>
    </source>
</evidence>
<dbReference type="SMART" id="SM00409">
    <property type="entry name" value="IG"/>
    <property type="match status" value="2"/>
</dbReference>
<evidence type="ECO:0000313" key="7">
    <source>
        <dbReference type="Ensembl" id="ENSECRP00000033739.1"/>
    </source>
</evidence>
<protein>
    <submittedName>
        <fullName evidence="7">Cell adhesion molecule 4-like</fullName>
    </submittedName>
</protein>
<dbReference type="Pfam" id="PF07686">
    <property type="entry name" value="V-set"/>
    <property type="match status" value="1"/>
</dbReference>
<organism evidence="7 8">
    <name type="scientific">Erpetoichthys calabaricus</name>
    <name type="common">Rope fish</name>
    <name type="synonym">Calamoichthys calabaricus</name>
    <dbReference type="NCBI Taxonomy" id="27687"/>
    <lineage>
        <taxon>Eukaryota</taxon>
        <taxon>Metazoa</taxon>
        <taxon>Chordata</taxon>
        <taxon>Craniata</taxon>
        <taxon>Vertebrata</taxon>
        <taxon>Euteleostomi</taxon>
        <taxon>Actinopterygii</taxon>
        <taxon>Polypteriformes</taxon>
        <taxon>Polypteridae</taxon>
        <taxon>Erpetoichthys</taxon>
    </lineage>
</organism>
<dbReference type="Ensembl" id="ENSECRT00000034472.1">
    <property type="protein sequence ID" value="ENSECRP00000033739.1"/>
    <property type="gene ID" value="ENSECRG00000022831.1"/>
</dbReference>
<dbReference type="GeneTree" id="ENSGT00940000163371"/>
<keyword evidence="8" id="KW-1185">Reference proteome</keyword>
<feature type="domain" description="Ig-like" evidence="6">
    <location>
        <begin position="234"/>
        <end position="310"/>
    </location>
</feature>
<reference evidence="7" key="2">
    <citation type="submission" date="2025-08" db="UniProtKB">
        <authorList>
            <consortium name="Ensembl"/>
        </authorList>
    </citation>
    <scope>IDENTIFICATION</scope>
</reference>
<dbReference type="InterPro" id="IPR003006">
    <property type="entry name" value="Ig/MHC_CS"/>
</dbReference>
<dbReference type="InterPro" id="IPR003597">
    <property type="entry name" value="Ig_C1-set"/>
</dbReference>
<feature type="chain" id="PRO_5034956706" evidence="5">
    <location>
        <begin position="23"/>
        <end position="493"/>
    </location>
</feature>
<dbReference type="InterPro" id="IPR007110">
    <property type="entry name" value="Ig-like_dom"/>
</dbReference>
<keyword evidence="5" id="KW-0732">Signal</keyword>
<evidence type="ECO:0000256" key="1">
    <source>
        <dbReference type="ARBA" id="ARBA00023157"/>
    </source>
</evidence>
<dbReference type="SUPFAM" id="SSF48726">
    <property type="entry name" value="Immunoglobulin"/>
    <property type="match status" value="4"/>
</dbReference>
<keyword evidence="3" id="KW-0393">Immunoglobulin domain</keyword>
<evidence type="ECO:0000256" key="2">
    <source>
        <dbReference type="ARBA" id="ARBA00023180"/>
    </source>
</evidence>
<keyword evidence="2" id="KW-0325">Glycoprotein</keyword>
<dbReference type="InterPro" id="IPR051755">
    <property type="entry name" value="Ig-like_CS_Receptor"/>
</dbReference>
<dbReference type="PROSITE" id="PS50835">
    <property type="entry name" value="IG_LIKE"/>
    <property type="match status" value="4"/>
</dbReference>
<evidence type="ECO:0000259" key="6">
    <source>
        <dbReference type="PROSITE" id="PS50835"/>
    </source>
</evidence>
<dbReference type="OrthoDB" id="10043043at2759"/>
<feature type="domain" description="Ig-like" evidence="6">
    <location>
        <begin position="39"/>
        <end position="132"/>
    </location>
</feature>
<dbReference type="InterPro" id="IPR036179">
    <property type="entry name" value="Ig-like_dom_sf"/>
</dbReference>